<comment type="subcellular location">
    <subcellularLocation>
        <location evidence="1">Cell inner membrane</location>
        <topology evidence="1">Peripheral membrane protein</topology>
    </subcellularLocation>
</comment>
<evidence type="ECO:0000256" key="3">
    <source>
        <dbReference type="ARBA" id="ARBA00022448"/>
    </source>
</evidence>
<dbReference type="GO" id="GO:0015833">
    <property type="term" value="P:peptide transport"/>
    <property type="evidence" value="ECO:0007669"/>
    <property type="project" value="InterPro"/>
</dbReference>
<feature type="domain" description="ABC transporter" evidence="6">
    <location>
        <begin position="7"/>
        <end position="252"/>
    </location>
</feature>
<dbReference type="GO" id="GO:0005886">
    <property type="term" value="C:plasma membrane"/>
    <property type="evidence" value="ECO:0007669"/>
    <property type="project" value="UniProtKB-SubCell"/>
</dbReference>
<dbReference type="InterPro" id="IPR013563">
    <property type="entry name" value="Oligopep_ABC_C"/>
</dbReference>
<dbReference type="Pfam" id="PF00005">
    <property type="entry name" value="ABC_tran"/>
    <property type="match status" value="1"/>
</dbReference>
<name>A0A1Y5TTY3_9RHOB</name>
<dbReference type="FunFam" id="3.40.50.300:FF:000016">
    <property type="entry name" value="Oligopeptide ABC transporter ATP-binding component"/>
    <property type="match status" value="1"/>
</dbReference>
<comment type="similarity">
    <text evidence="2">Belongs to the ABC transporter superfamily.</text>
</comment>
<protein>
    <submittedName>
        <fullName evidence="7">Oligopeptide transport ATP-binding protein OppF</fullName>
    </submittedName>
</protein>
<evidence type="ECO:0000256" key="4">
    <source>
        <dbReference type="ARBA" id="ARBA00022741"/>
    </source>
</evidence>
<sequence>MTALIDVAAADVVFAARRGGKLRRLQAVTGADLTLRQGEVLGLVGESGSGKSTLGLAAIGLQRLSGGEVRIDGAPMPPQGAPDWRRLRRRVQIIYQDPFSALNPRWTIGQCLAEPLRLHGVLPRARWPARVRELLSEVGLPPEVADQYPGALSGGQRQRVCIARALTVEPEVIVCDEITSALDVSTQAQIMTLLRGLQRKTGMGLLFISHDLGLVRTIADRVAVMYLGRIVETGPVGEIFETPRHPYTRALLSAAPVPDPAIERARVRRPLEGEIPDPTDPPSGCRFRTRCRHAADRCARDQPALDPAGEARIACHFWQEIASREAAP</sequence>
<evidence type="ECO:0000259" key="6">
    <source>
        <dbReference type="PROSITE" id="PS50893"/>
    </source>
</evidence>
<dbReference type="GO" id="GO:0016887">
    <property type="term" value="F:ATP hydrolysis activity"/>
    <property type="evidence" value="ECO:0007669"/>
    <property type="project" value="InterPro"/>
</dbReference>
<reference evidence="7 8" key="1">
    <citation type="submission" date="2017-03" db="EMBL/GenBank/DDBJ databases">
        <authorList>
            <person name="Afonso C.L."/>
            <person name="Miller P.J."/>
            <person name="Scott M.A."/>
            <person name="Spackman E."/>
            <person name="Goraichik I."/>
            <person name="Dimitrov K.M."/>
            <person name="Suarez D.L."/>
            <person name="Swayne D.E."/>
        </authorList>
    </citation>
    <scope>NUCLEOTIDE SEQUENCE [LARGE SCALE GENOMIC DNA]</scope>
    <source>
        <strain evidence="7 8">CECT 7023</strain>
    </source>
</reference>
<accession>A0A1Y5TTY3</accession>
<dbReference type="PROSITE" id="PS50893">
    <property type="entry name" value="ABC_TRANSPORTER_2"/>
    <property type="match status" value="1"/>
</dbReference>
<evidence type="ECO:0000256" key="1">
    <source>
        <dbReference type="ARBA" id="ARBA00004417"/>
    </source>
</evidence>
<proteinExistence type="inferred from homology"/>
<dbReference type="Pfam" id="PF08352">
    <property type="entry name" value="oligo_HPY"/>
    <property type="match status" value="1"/>
</dbReference>
<dbReference type="InterPro" id="IPR003593">
    <property type="entry name" value="AAA+_ATPase"/>
</dbReference>
<gene>
    <name evidence="7" type="primary">oppF_4</name>
    <name evidence="7" type="ORF">ROA7023_03583</name>
</gene>
<dbReference type="OrthoDB" id="9802264at2"/>
<dbReference type="SMART" id="SM00382">
    <property type="entry name" value="AAA"/>
    <property type="match status" value="1"/>
</dbReference>
<keyword evidence="5 7" id="KW-0067">ATP-binding</keyword>
<dbReference type="Gene3D" id="3.40.50.300">
    <property type="entry name" value="P-loop containing nucleotide triphosphate hydrolases"/>
    <property type="match status" value="1"/>
</dbReference>
<dbReference type="Proteomes" id="UP000193900">
    <property type="component" value="Unassembled WGS sequence"/>
</dbReference>
<evidence type="ECO:0000256" key="5">
    <source>
        <dbReference type="ARBA" id="ARBA00022840"/>
    </source>
</evidence>
<keyword evidence="4" id="KW-0547">Nucleotide-binding</keyword>
<dbReference type="EMBL" id="FWFZ01000025">
    <property type="protein sequence ID" value="SLN72164.1"/>
    <property type="molecule type" value="Genomic_DNA"/>
</dbReference>
<dbReference type="InterPro" id="IPR027417">
    <property type="entry name" value="P-loop_NTPase"/>
</dbReference>
<dbReference type="RefSeq" id="WP_085880356.1">
    <property type="nucleotide sequence ID" value="NZ_FWFZ01000025.1"/>
</dbReference>
<evidence type="ECO:0000313" key="8">
    <source>
        <dbReference type="Proteomes" id="UP000193900"/>
    </source>
</evidence>
<dbReference type="CDD" id="cd03257">
    <property type="entry name" value="ABC_NikE_OppD_transporters"/>
    <property type="match status" value="1"/>
</dbReference>
<dbReference type="AlphaFoldDB" id="A0A1Y5TTY3"/>
<dbReference type="PANTHER" id="PTHR43776:SF7">
    <property type="entry name" value="D,D-DIPEPTIDE TRANSPORT ATP-BINDING PROTEIN DDPF-RELATED"/>
    <property type="match status" value="1"/>
</dbReference>
<dbReference type="NCBIfam" id="TIGR01727">
    <property type="entry name" value="oligo_HPY"/>
    <property type="match status" value="1"/>
</dbReference>
<dbReference type="PANTHER" id="PTHR43776">
    <property type="entry name" value="TRANSPORT ATP-BINDING PROTEIN"/>
    <property type="match status" value="1"/>
</dbReference>
<keyword evidence="8" id="KW-1185">Reference proteome</keyword>
<dbReference type="InterPro" id="IPR017871">
    <property type="entry name" value="ABC_transporter-like_CS"/>
</dbReference>
<evidence type="ECO:0000313" key="7">
    <source>
        <dbReference type="EMBL" id="SLN72164.1"/>
    </source>
</evidence>
<organism evidence="7 8">
    <name type="scientific">Roseisalinus antarcticus</name>
    <dbReference type="NCBI Taxonomy" id="254357"/>
    <lineage>
        <taxon>Bacteria</taxon>
        <taxon>Pseudomonadati</taxon>
        <taxon>Pseudomonadota</taxon>
        <taxon>Alphaproteobacteria</taxon>
        <taxon>Rhodobacterales</taxon>
        <taxon>Roseobacteraceae</taxon>
        <taxon>Roseisalinus</taxon>
    </lineage>
</organism>
<dbReference type="SUPFAM" id="SSF52540">
    <property type="entry name" value="P-loop containing nucleoside triphosphate hydrolases"/>
    <property type="match status" value="1"/>
</dbReference>
<dbReference type="GO" id="GO:0005524">
    <property type="term" value="F:ATP binding"/>
    <property type="evidence" value="ECO:0007669"/>
    <property type="project" value="UniProtKB-KW"/>
</dbReference>
<evidence type="ECO:0000256" key="2">
    <source>
        <dbReference type="ARBA" id="ARBA00005417"/>
    </source>
</evidence>
<keyword evidence="3" id="KW-0813">Transport</keyword>
<dbReference type="InterPro" id="IPR050319">
    <property type="entry name" value="ABC_transp_ATP-bind"/>
</dbReference>
<dbReference type="PROSITE" id="PS00211">
    <property type="entry name" value="ABC_TRANSPORTER_1"/>
    <property type="match status" value="1"/>
</dbReference>
<dbReference type="InterPro" id="IPR003439">
    <property type="entry name" value="ABC_transporter-like_ATP-bd"/>
</dbReference>
<dbReference type="GO" id="GO:0055085">
    <property type="term" value="P:transmembrane transport"/>
    <property type="evidence" value="ECO:0007669"/>
    <property type="project" value="UniProtKB-ARBA"/>
</dbReference>